<proteinExistence type="predicted"/>
<reference evidence="10 11" key="1">
    <citation type="journal article" date="2016" name="Nat. Commun.">
        <title>Extremotolerant tardigrade genome and improved radiotolerance of human cultured cells by tardigrade-unique protein.</title>
        <authorList>
            <person name="Hashimoto T."/>
            <person name="Horikawa D.D."/>
            <person name="Saito Y."/>
            <person name="Kuwahara H."/>
            <person name="Kozuka-Hata H."/>
            <person name="Shin-I T."/>
            <person name="Minakuchi Y."/>
            <person name="Ohishi K."/>
            <person name="Motoyama A."/>
            <person name="Aizu T."/>
            <person name="Enomoto A."/>
            <person name="Kondo K."/>
            <person name="Tanaka S."/>
            <person name="Hara Y."/>
            <person name="Koshikawa S."/>
            <person name="Sagara H."/>
            <person name="Miura T."/>
            <person name="Yokobori S."/>
            <person name="Miyagawa K."/>
            <person name="Suzuki Y."/>
            <person name="Kubo T."/>
            <person name="Oyama M."/>
            <person name="Kohara Y."/>
            <person name="Fujiyama A."/>
            <person name="Arakawa K."/>
            <person name="Katayama T."/>
            <person name="Toyoda A."/>
            <person name="Kunieda T."/>
        </authorList>
    </citation>
    <scope>NUCLEOTIDE SEQUENCE [LARGE SCALE GENOMIC DNA]</scope>
    <source>
        <strain evidence="10 11">YOKOZUNA-1</strain>
    </source>
</reference>
<dbReference type="EC" id="2.1.1.103" evidence="5"/>
<evidence type="ECO:0000256" key="6">
    <source>
        <dbReference type="ARBA" id="ARBA00047619"/>
    </source>
</evidence>
<keyword evidence="3" id="KW-0489">Methyltransferase</keyword>
<evidence type="ECO:0000313" key="10">
    <source>
        <dbReference type="EMBL" id="GAV04961.1"/>
    </source>
</evidence>
<evidence type="ECO:0000313" key="11">
    <source>
        <dbReference type="Proteomes" id="UP000186922"/>
    </source>
</evidence>
<dbReference type="InterPro" id="IPR025714">
    <property type="entry name" value="Methyltranfer_dom"/>
</dbReference>
<name>A0A1D1VV98_RAMVA</name>
<evidence type="ECO:0000256" key="2">
    <source>
        <dbReference type="ARBA" id="ARBA00005189"/>
    </source>
</evidence>
<dbReference type="InterPro" id="IPR029063">
    <property type="entry name" value="SAM-dependent_MTases_sf"/>
</dbReference>
<evidence type="ECO:0000256" key="3">
    <source>
        <dbReference type="ARBA" id="ARBA00022603"/>
    </source>
</evidence>
<evidence type="ECO:0000256" key="4">
    <source>
        <dbReference type="ARBA" id="ARBA00022679"/>
    </source>
</evidence>
<evidence type="ECO:0000259" key="9">
    <source>
        <dbReference type="Pfam" id="PF13847"/>
    </source>
</evidence>
<feature type="compositionally biased region" description="Basic and acidic residues" evidence="8">
    <location>
        <begin position="14"/>
        <end position="24"/>
    </location>
</feature>
<dbReference type="OrthoDB" id="8300214at2759"/>
<dbReference type="EMBL" id="BDGG01000011">
    <property type="protein sequence ID" value="GAV04961.1"/>
    <property type="molecule type" value="Genomic_DNA"/>
</dbReference>
<dbReference type="PANTHER" id="PTHR44307:SF2">
    <property type="entry name" value="PHOSPHOETHANOLAMINE METHYLTRANSFERASE ISOFORM X1"/>
    <property type="match status" value="1"/>
</dbReference>
<dbReference type="SUPFAM" id="SSF53335">
    <property type="entry name" value="S-adenosyl-L-methionine-dependent methyltransferases"/>
    <property type="match status" value="2"/>
</dbReference>
<dbReference type="PANTHER" id="PTHR44307">
    <property type="entry name" value="PHOSPHOETHANOLAMINE METHYLTRANSFERASE"/>
    <property type="match status" value="1"/>
</dbReference>
<comment type="catalytic activity">
    <reaction evidence="7">
        <text>N-methylethanolamine phosphate + S-adenosyl-L-methionine = N,N-dimethylethanolamine phosphate + S-adenosyl-L-homocysteine + H(+)</text>
        <dbReference type="Rhea" id="RHEA:25321"/>
        <dbReference type="ChEBI" id="CHEBI:15378"/>
        <dbReference type="ChEBI" id="CHEBI:57781"/>
        <dbReference type="ChEBI" id="CHEBI:57856"/>
        <dbReference type="ChEBI" id="CHEBI:58641"/>
        <dbReference type="ChEBI" id="CHEBI:59789"/>
        <dbReference type="EC" id="2.1.1.103"/>
    </reaction>
    <physiologicalReaction direction="left-to-right" evidence="7">
        <dbReference type="Rhea" id="RHEA:25322"/>
    </physiologicalReaction>
</comment>
<evidence type="ECO:0000256" key="8">
    <source>
        <dbReference type="SAM" id="MobiDB-lite"/>
    </source>
</evidence>
<comment type="catalytic activity">
    <reaction evidence="6">
        <text>N,N-dimethylethanolamine phosphate + S-adenosyl-L-methionine = phosphocholine + S-adenosyl-L-homocysteine + H(+)</text>
        <dbReference type="Rhea" id="RHEA:25325"/>
        <dbReference type="ChEBI" id="CHEBI:15378"/>
        <dbReference type="ChEBI" id="CHEBI:57856"/>
        <dbReference type="ChEBI" id="CHEBI:58641"/>
        <dbReference type="ChEBI" id="CHEBI:59789"/>
        <dbReference type="ChEBI" id="CHEBI:295975"/>
        <dbReference type="EC" id="2.1.1.103"/>
    </reaction>
    <physiologicalReaction direction="left-to-right" evidence="6">
        <dbReference type="Rhea" id="RHEA:25326"/>
    </physiologicalReaction>
</comment>
<dbReference type="Proteomes" id="UP000186922">
    <property type="component" value="Unassembled WGS sequence"/>
</dbReference>
<evidence type="ECO:0000256" key="7">
    <source>
        <dbReference type="ARBA" id="ARBA00047841"/>
    </source>
</evidence>
<comment type="caution">
    <text evidence="10">The sequence shown here is derived from an EMBL/GenBank/DDBJ whole genome shotgun (WGS) entry which is preliminary data.</text>
</comment>
<comment type="pathway">
    <text evidence="2">Lipid metabolism.</text>
</comment>
<keyword evidence="11" id="KW-1185">Reference proteome</keyword>
<dbReference type="Pfam" id="PF13847">
    <property type="entry name" value="Methyltransf_31"/>
    <property type="match status" value="1"/>
</dbReference>
<accession>A0A1D1VV98</accession>
<comment type="pathway">
    <text evidence="1">Phospholipid metabolism; phosphatidylcholine biosynthesis.</text>
</comment>
<dbReference type="AlphaFoldDB" id="A0A1D1VV98"/>
<dbReference type="CDD" id="cd02440">
    <property type="entry name" value="AdoMet_MTases"/>
    <property type="match status" value="1"/>
</dbReference>
<sequence>MPGFEATHLSARRTTNEPDHVDQQDSVRLPNKVTGKKKADAFQDALLGLGLEGKDVLFIATMDSFPSFEDVIELVRSLEYLKVFPPTASQNGHQNGKEAREESLLRVTSAAESKDVVAINYAANLLDEESLRRLITQCLDALRTGGTLLMREHLGGSTTGGDSGPHLHYRDVAQTCSLLNSVSSSSGNEGLQLMSAWAPEPIDGEEEVTWMYKKVPSSAVEKKLQEFLDTSQYSKKGILKYEQVFGHRYVSTGGEHTTKEFCRLLDLQKGQKVLDVCCGIGGSAFHMAKEYGVHVHGVDLSSNMISIGLQRRREGNLHGVDFEMCNVMTKDFEPNCYDVVYSRDAIMHMEDRRKLFDILLKCLKPGGRLFVTDYCHGAKEHSQEFKDYVRQRGYNLLSVSDYGKLLEEVGFTNVTAEDRTKQFVDILYRELADFEPLKGQFVRDFSQEDYDEIINGWRIKTVRCGAGDQAWGMFLARKT</sequence>
<protein>
    <recommendedName>
        <fullName evidence="5">phosphoethanolamine N-methyltransferase</fullName>
        <ecNumber evidence="5">2.1.1.103</ecNumber>
    </recommendedName>
</protein>
<feature type="region of interest" description="Disordered" evidence="8">
    <location>
        <begin position="1"/>
        <end position="24"/>
    </location>
</feature>
<dbReference type="GO" id="GO:0032259">
    <property type="term" value="P:methylation"/>
    <property type="evidence" value="ECO:0007669"/>
    <property type="project" value="UniProtKB-KW"/>
</dbReference>
<evidence type="ECO:0000256" key="1">
    <source>
        <dbReference type="ARBA" id="ARBA00004969"/>
    </source>
</evidence>
<dbReference type="Gene3D" id="3.40.50.150">
    <property type="entry name" value="Vaccinia Virus protein VP39"/>
    <property type="match status" value="1"/>
</dbReference>
<dbReference type="GO" id="GO:0000234">
    <property type="term" value="F:phosphoethanolamine N-methyltransferase activity"/>
    <property type="evidence" value="ECO:0007669"/>
    <property type="project" value="UniProtKB-EC"/>
</dbReference>
<feature type="domain" description="Methyltransferase" evidence="9">
    <location>
        <begin position="268"/>
        <end position="382"/>
    </location>
</feature>
<organism evidence="10 11">
    <name type="scientific">Ramazzottius varieornatus</name>
    <name type="common">Water bear</name>
    <name type="synonym">Tardigrade</name>
    <dbReference type="NCBI Taxonomy" id="947166"/>
    <lineage>
        <taxon>Eukaryota</taxon>
        <taxon>Metazoa</taxon>
        <taxon>Ecdysozoa</taxon>
        <taxon>Tardigrada</taxon>
        <taxon>Eutardigrada</taxon>
        <taxon>Parachela</taxon>
        <taxon>Hypsibioidea</taxon>
        <taxon>Ramazzottiidae</taxon>
        <taxon>Ramazzottius</taxon>
    </lineage>
</organism>
<gene>
    <name evidence="10" type="primary">RvY_15158-1</name>
    <name evidence="10" type="synonym">RvY_15158.1</name>
    <name evidence="10" type="ORF">RvY_15158</name>
</gene>
<dbReference type="STRING" id="947166.A0A1D1VV98"/>
<keyword evidence="4" id="KW-0808">Transferase</keyword>
<evidence type="ECO:0000256" key="5">
    <source>
        <dbReference type="ARBA" id="ARBA00035674"/>
    </source>
</evidence>